<dbReference type="Proteomes" id="UP000189542">
    <property type="component" value="Unassembled WGS sequence"/>
</dbReference>
<dbReference type="EMBL" id="LVWB01000011">
    <property type="protein sequence ID" value="ONI59629.1"/>
    <property type="molecule type" value="Genomic_DNA"/>
</dbReference>
<name>A0A1V2N7U6_9HYPH</name>
<evidence type="ECO:0000313" key="2">
    <source>
        <dbReference type="Proteomes" id="UP000189542"/>
    </source>
</evidence>
<organism evidence="1 2">
    <name type="scientific">Candidatus Liberibacter solanacearum</name>
    <dbReference type="NCBI Taxonomy" id="556287"/>
    <lineage>
        <taxon>Bacteria</taxon>
        <taxon>Pseudomonadati</taxon>
        <taxon>Pseudomonadota</taxon>
        <taxon>Alphaproteobacteria</taxon>
        <taxon>Hyphomicrobiales</taxon>
        <taxon>Rhizobiaceae</taxon>
        <taxon>Liberibacter</taxon>
    </lineage>
</organism>
<dbReference type="PROSITE" id="PS51257">
    <property type="entry name" value="PROKAR_LIPOPROTEIN"/>
    <property type="match status" value="1"/>
</dbReference>
<dbReference type="AlphaFoldDB" id="A0A1V2N7U6"/>
<evidence type="ECO:0008006" key="3">
    <source>
        <dbReference type="Google" id="ProtNLM"/>
    </source>
</evidence>
<evidence type="ECO:0000313" key="1">
    <source>
        <dbReference type="EMBL" id="ONI59629.1"/>
    </source>
</evidence>
<sequence length="70" mass="7536">MDIKKLGLASTVAMLSVTVALGGCDLLNKSQAEIEGDKARDERYKASAEVDKACCYEEINTPNTSTLLLK</sequence>
<comment type="caution">
    <text evidence="1">The sequence shown here is derived from an EMBL/GenBank/DDBJ whole genome shotgun (WGS) entry which is preliminary data.</text>
</comment>
<protein>
    <recommendedName>
        <fullName evidence="3">Lipoprotein</fullName>
    </recommendedName>
</protein>
<dbReference type="RefSeq" id="WP_076969476.1">
    <property type="nucleotide sequence ID" value="NZ_LVWB01000011.1"/>
</dbReference>
<accession>A0A1V2N7U6</accession>
<gene>
    <name evidence="1" type="ORF">AYO25_03215</name>
</gene>
<proteinExistence type="predicted"/>
<reference evidence="1 2" key="1">
    <citation type="journal article" date="2017" name="PLoS ONE">
        <title>Genomic sequence of 'Candidatus Liberibacter solanacearum' haplotype C and its comparison with haplotype A and B genomes.</title>
        <authorList>
            <person name="Wang J."/>
            <person name="Haapalainen M."/>
            <person name="Schott T."/>
            <person name="Thompson S.M."/>
            <person name="Smith G.R."/>
            <person name="Nissinen A.I."/>
            <person name="Pirhonen M."/>
        </authorList>
    </citation>
    <scope>NUCLEOTIDE SEQUENCE [LARGE SCALE GENOMIC DNA]</scope>
    <source>
        <strain evidence="1 2">FIN111</strain>
    </source>
</reference>